<feature type="domain" description="Protein kinase" evidence="9">
    <location>
        <begin position="296"/>
        <end position="550"/>
    </location>
</feature>
<evidence type="ECO:0000256" key="1">
    <source>
        <dbReference type="ARBA" id="ARBA00022574"/>
    </source>
</evidence>
<dbReference type="SUPFAM" id="SSF50978">
    <property type="entry name" value="WD40 repeat-like"/>
    <property type="match status" value="1"/>
</dbReference>
<feature type="binding site" evidence="6">
    <location>
        <position position="325"/>
    </location>
    <ligand>
        <name>ATP</name>
        <dbReference type="ChEBI" id="CHEBI:30616"/>
    </ligand>
</feature>
<feature type="coiled-coil region" evidence="7">
    <location>
        <begin position="744"/>
        <end position="778"/>
    </location>
</feature>
<dbReference type="Gene3D" id="3.30.200.20">
    <property type="entry name" value="Phosphorylase Kinase, domain 1"/>
    <property type="match status" value="1"/>
</dbReference>
<feature type="repeat" description="WD" evidence="5">
    <location>
        <begin position="1711"/>
        <end position="1742"/>
    </location>
</feature>
<organism evidence="10 11">
    <name type="scientific">Blastopirellula sediminis</name>
    <dbReference type="NCBI Taxonomy" id="2894196"/>
    <lineage>
        <taxon>Bacteria</taxon>
        <taxon>Pseudomonadati</taxon>
        <taxon>Planctomycetota</taxon>
        <taxon>Planctomycetia</taxon>
        <taxon>Pirellulales</taxon>
        <taxon>Pirellulaceae</taxon>
        <taxon>Blastopirellula</taxon>
    </lineage>
</organism>
<dbReference type="Pfam" id="PF00069">
    <property type="entry name" value="Pkinase"/>
    <property type="match status" value="1"/>
</dbReference>
<evidence type="ECO:0000256" key="6">
    <source>
        <dbReference type="PROSITE-ProRule" id="PRU10141"/>
    </source>
</evidence>
<dbReference type="SMART" id="SM00220">
    <property type="entry name" value="S_TKc"/>
    <property type="match status" value="1"/>
</dbReference>
<feature type="repeat" description="WD" evidence="5">
    <location>
        <begin position="1101"/>
        <end position="1142"/>
    </location>
</feature>
<dbReference type="CDD" id="cd14014">
    <property type="entry name" value="STKc_PknB_like"/>
    <property type="match status" value="1"/>
</dbReference>
<evidence type="ECO:0000256" key="3">
    <source>
        <dbReference type="ARBA" id="ARBA00022741"/>
    </source>
</evidence>
<dbReference type="InterPro" id="IPR011047">
    <property type="entry name" value="Quinoprotein_ADH-like_sf"/>
</dbReference>
<evidence type="ECO:0000256" key="7">
    <source>
        <dbReference type="SAM" id="Coils"/>
    </source>
</evidence>
<feature type="repeat" description="WD" evidence="5">
    <location>
        <begin position="1661"/>
        <end position="1702"/>
    </location>
</feature>
<dbReference type="GO" id="GO:0004672">
    <property type="term" value="F:protein kinase activity"/>
    <property type="evidence" value="ECO:0007669"/>
    <property type="project" value="InterPro"/>
</dbReference>
<keyword evidence="3 6" id="KW-0547">Nucleotide-binding</keyword>
<evidence type="ECO:0000313" key="11">
    <source>
        <dbReference type="Proteomes" id="UP001139103"/>
    </source>
</evidence>
<dbReference type="InterPro" id="IPR017441">
    <property type="entry name" value="Protein_kinase_ATP_BS"/>
</dbReference>
<evidence type="ECO:0000313" key="10">
    <source>
        <dbReference type="EMBL" id="MCC9630980.1"/>
    </source>
</evidence>
<evidence type="ECO:0000259" key="9">
    <source>
        <dbReference type="PROSITE" id="PS50011"/>
    </source>
</evidence>
<dbReference type="Gene3D" id="2.130.10.10">
    <property type="entry name" value="YVTN repeat-like/Quinoprotein amine dehydrogenase"/>
    <property type="match status" value="5"/>
</dbReference>
<evidence type="ECO:0000256" key="2">
    <source>
        <dbReference type="ARBA" id="ARBA00022737"/>
    </source>
</evidence>
<sequence length="1761" mass="190394">MFACPQCKAQLTEVQQSEGRCPECGAALDEQQAIDRTIDLPSGGEVGQTYEFELVHEEPTSGEPVAPPEGGETPGNFGATIELDTPPAEDAGDVMQTIDLPAMEEPPIPPRSILSPPPAAEEATPAAKGPSDAEFEFTLSGEEPEEPATPREVNRTIDIAYPDPGPGGTIDLPDGAFSADQTIELPEGGVAPVYGQTMDLPGGEGPGRTIDLPAAYGTEQTVDSVGGEESEFDLPMGSKPLSADGVRRYWEGAEQPGDSPLTSLKTATIARGRELGVEIRERILVKDSQQGISSDYELINILGEGGMGTVYAADQKSVRRRVALKTLKSRGGKKRDDRAKFLSEAVLTGYLDHPNIVPIHELGQTNDGTLFYSMKLVSGTPWHEAIRSKTELENLEYLDRVCDAVAFAHSRGVIHRDLKPENVMLGEYGEVLVMDWGLAVDLNRGDHFSMGGTPAYMAPEMVRGPIEAIGIGSDIYLLGAILYEIVTGAPPHAAKTVTECLVAAAENKITPVESSSTLLKIALKAMSSDMSKRYVSVAEFQSAIQEYQFHSQSLGMSTRAQEDLEEAKTSQNYEQFSRALFGFQDAIELWPKNEAAITGFRNAHKAYAECALAKADFDLGLQQLEENDPETRSLYDALVRGRDDRRLAQSRKRFAQMSAIAAMVLLMIGAVAFGVVVYGKNAVIAQERDNAEKQRERAEENEKVAKDNEALAIVAKNEAVKAKETAETAEAAALVAKDQAVQAQMKEQEQRNLAEANAEKARQSAIVAEMAREEANERRAEAEFAAVFSRIGLAQAKIEANDIGRALELLDQIPVRFRNWEWGHLYDRCHADVPQIDAKRPIRAIALSPQGDLTAVGGAAGVVSLYSHADGDVAKKTLDLEGAPITSLAFAPSGDYLLIGCDDPKRQLVAWFPETDEQQEIKVRNPFVLPEDDIRYHIDRIVFDPQTGVAFIAANGYMFSVASPEASPKPLRYFSDGLYGVSPSFDGTKLLLAGGNVRRGRIETVDLETNETAAEVTLSDIPIAACWIAPNVAAVATSDGAMATWTAGEANTTEFDRLNSRVNTLDFNRQSGMLAAAMEDGSICVWAVSENSTLPIRGKTLRGHLDVVTSARWSKDGKTLISGSVDERLRFWDYKAYRDQLTIQHDTGVLSAAYSSDGQLAATGDSGGVVRIFQPSLLNGGDVLELREGDWLAESRATEFGAQFVGPNHLVTQIGGISAAVWRLDSTQQVNSFPVGGNSVAIAASPDGQRFALQDGADSLLRIRDFAGNEVTIPQPAKAWGLDFSPSGDKLAVAKLVMGSVYSTKPNDDPLLWKRAMNGVKQMGFLDENVVAIGGARGSEGGVIVLETTSGRQLAEFRANEGESYQAFALAPDRTKVAALFRQGDGHEHVVKIWRPNSETLATTTVPYEVRSMAFTADGELLLASDREISLWNLKEAPQPVPGVAEAAARSGRKISSAIASPTNNDELAIAFTNRDVEIWNVTAGRMQRLNSARPVVYVGFSSDDKEVVAVHSDGVIRRWSVVDGTKLGQWTTSSHDVTSAALQGDKLAIASRDASLKVLDWKTGKTVAEGKLASPALDMTWSIQPEGRLIAGCVDGQLRIVNGDDAQQLGEPFGQHDGSYLGVAIDADGKRLAAVSTDRKVRVWLEVDLAAEKFGEPLTHEGHSAEVSSVAFSPDGRRLVTGSSDSMVIVWYVDRSDTDQSLLMREIMPLRGHQKGIKAINFSPQKNELLTAGDDGRATVWFAVDWHEDQEAPQPMAEKE</sequence>
<accession>A0A9X1MRD5</accession>
<comment type="caution">
    <text evidence="10">The sequence shown here is derived from an EMBL/GenBank/DDBJ whole genome shotgun (WGS) entry which is preliminary data.</text>
</comment>
<keyword evidence="10" id="KW-0418">Kinase</keyword>
<dbReference type="SUPFAM" id="SSF50998">
    <property type="entry name" value="Quinoprotein alcohol dehydrogenase-like"/>
    <property type="match status" value="2"/>
</dbReference>
<dbReference type="PROSITE" id="PS00107">
    <property type="entry name" value="PROTEIN_KINASE_ATP"/>
    <property type="match status" value="1"/>
</dbReference>
<dbReference type="Pfam" id="PF00400">
    <property type="entry name" value="WD40"/>
    <property type="match status" value="6"/>
</dbReference>
<dbReference type="InterPro" id="IPR015943">
    <property type="entry name" value="WD40/YVTN_repeat-like_dom_sf"/>
</dbReference>
<dbReference type="InterPro" id="IPR001680">
    <property type="entry name" value="WD40_rpt"/>
</dbReference>
<dbReference type="RefSeq" id="WP_230222557.1">
    <property type="nucleotide sequence ID" value="NZ_JAJKFT010000010.1"/>
</dbReference>
<dbReference type="GO" id="GO:0005524">
    <property type="term" value="F:ATP binding"/>
    <property type="evidence" value="ECO:0007669"/>
    <property type="project" value="UniProtKB-UniRule"/>
</dbReference>
<dbReference type="SMART" id="SM00320">
    <property type="entry name" value="WD40"/>
    <property type="match status" value="13"/>
</dbReference>
<dbReference type="PANTHER" id="PTHR19848:SF8">
    <property type="entry name" value="F-BOX AND WD REPEAT DOMAIN CONTAINING 7"/>
    <property type="match status" value="1"/>
</dbReference>
<feature type="repeat" description="WD" evidence="5">
    <location>
        <begin position="1055"/>
        <end position="1096"/>
    </location>
</feature>
<name>A0A9X1MRD5_9BACT</name>
<dbReference type="CDD" id="cd00200">
    <property type="entry name" value="WD40"/>
    <property type="match status" value="1"/>
</dbReference>
<dbReference type="Proteomes" id="UP001139103">
    <property type="component" value="Unassembled WGS sequence"/>
</dbReference>
<evidence type="ECO:0000256" key="4">
    <source>
        <dbReference type="ARBA" id="ARBA00022840"/>
    </source>
</evidence>
<reference evidence="10" key="1">
    <citation type="submission" date="2021-11" db="EMBL/GenBank/DDBJ databases">
        <title>Genome sequence.</title>
        <authorList>
            <person name="Sun Q."/>
        </authorList>
    </citation>
    <scope>NUCLEOTIDE SEQUENCE</scope>
    <source>
        <strain evidence="10">JC732</strain>
    </source>
</reference>
<keyword evidence="7" id="KW-0175">Coiled coil</keyword>
<feature type="coiled-coil region" evidence="7">
    <location>
        <begin position="681"/>
        <end position="710"/>
    </location>
</feature>
<dbReference type="PROSITE" id="PS00108">
    <property type="entry name" value="PROTEIN_KINASE_ST"/>
    <property type="match status" value="1"/>
</dbReference>
<dbReference type="InterPro" id="IPR000719">
    <property type="entry name" value="Prot_kinase_dom"/>
</dbReference>
<dbReference type="PROSITE" id="PS50082">
    <property type="entry name" value="WD_REPEATS_2"/>
    <property type="match status" value="5"/>
</dbReference>
<keyword evidence="4 6" id="KW-0067">ATP-binding</keyword>
<keyword evidence="11" id="KW-1185">Reference proteome</keyword>
<keyword evidence="1 5" id="KW-0853">WD repeat</keyword>
<dbReference type="InterPro" id="IPR008271">
    <property type="entry name" value="Ser/Thr_kinase_AS"/>
</dbReference>
<feature type="repeat" description="WD" evidence="5">
    <location>
        <begin position="1614"/>
        <end position="1645"/>
    </location>
</feature>
<feature type="compositionally biased region" description="Pro residues" evidence="8">
    <location>
        <begin position="104"/>
        <end position="119"/>
    </location>
</feature>
<dbReference type="EMBL" id="JAJKFT010000010">
    <property type="protein sequence ID" value="MCC9630980.1"/>
    <property type="molecule type" value="Genomic_DNA"/>
</dbReference>
<evidence type="ECO:0000256" key="5">
    <source>
        <dbReference type="PROSITE-ProRule" id="PRU00221"/>
    </source>
</evidence>
<dbReference type="PROSITE" id="PS50294">
    <property type="entry name" value="WD_REPEATS_REGION"/>
    <property type="match status" value="4"/>
</dbReference>
<gene>
    <name evidence="10" type="ORF">LOC68_21530</name>
</gene>
<proteinExistence type="predicted"/>
<dbReference type="PANTHER" id="PTHR19848">
    <property type="entry name" value="WD40 REPEAT PROTEIN"/>
    <property type="match status" value="1"/>
</dbReference>
<dbReference type="SUPFAM" id="SSF56112">
    <property type="entry name" value="Protein kinase-like (PK-like)"/>
    <property type="match status" value="1"/>
</dbReference>
<feature type="region of interest" description="Disordered" evidence="8">
    <location>
        <begin position="102"/>
        <end position="133"/>
    </location>
</feature>
<dbReference type="InterPro" id="IPR011009">
    <property type="entry name" value="Kinase-like_dom_sf"/>
</dbReference>
<dbReference type="InterPro" id="IPR036322">
    <property type="entry name" value="WD40_repeat_dom_sf"/>
</dbReference>
<protein>
    <submittedName>
        <fullName evidence="10">Protein kinase</fullName>
    </submittedName>
</protein>
<keyword evidence="2" id="KW-0677">Repeat</keyword>
<keyword evidence="10" id="KW-0808">Transferase</keyword>
<dbReference type="Gene3D" id="1.10.510.10">
    <property type="entry name" value="Transferase(Phosphotransferase) domain 1"/>
    <property type="match status" value="1"/>
</dbReference>
<dbReference type="PROSITE" id="PS50011">
    <property type="entry name" value="PROTEIN_KINASE_DOM"/>
    <property type="match status" value="1"/>
</dbReference>
<evidence type="ECO:0000256" key="8">
    <source>
        <dbReference type="SAM" id="MobiDB-lite"/>
    </source>
</evidence>